<organism evidence="3 4">
    <name type="scientific">Calocera cornea HHB12733</name>
    <dbReference type="NCBI Taxonomy" id="1353952"/>
    <lineage>
        <taxon>Eukaryota</taxon>
        <taxon>Fungi</taxon>
        <taxon>Dikarya</taxon>
        <taxon>Basidiomycota</taxon>
        <taxon>Agaricomycotina</taxon>
        <taxon>Dacrymycetes</taxon>
        <taxon>Dacrymycetales</taxon>
        <taxon>Dacrymycetaceae</taxon>
        <taxon>Calocera</taxon>
    </lineage>
</organism>
<dbReference type="Pfam" id="PF00400">
    <property type="entry name" value="WD40"/>
    <property type="match status" value="3"/>
</dbReference>
<gene>
    <name evidence="3" type="ORF">CALCODRAFT_504914</name>
</gene>
<dbReference type="PANTHER" id="PTHR19855:SF11">
    <property type="entry name" value="RIBOSOME BIOGENESIS PROTEIN WDR12"/>
    <property type="match status" value="1"/>
</dbReference>
<dbReference type="InterPro" id="IPR036322">
    <property type="entry name" value="WD40_repeat_dom_sf"/>
</dbReference>
<reference evidence="3 4" key="1">
    <citation type="journal article" date="2016" name="Mol. Biol. Evol.">
        <title>Comparative Genomics of Early-Diverging Mushroom-Forming Fungi Provides Insights into the Origins of Lignocellulose Decay Capabilities.</title>
        <authorList>
            <person name="Nagy L.G."/>
            <person name="Riley R."/>
            <person name="Tritt A."/>
            <person name="Adam C."/>
            <person name="Daum C."/>
            <person name="Floudas D."/>
            <person name="Sun H."/>
            <person name="Yadav J.S."/>
            <person name="Pangilinan J."/>
            <person name="Larsson K.H."/>
            <person name="Matsuura K."/>
            <person name="Barry K."/>
            <person name="Labutti K."/>
            <person name="Kuo R."/>
            <person name="Ohm R.A."/>
            <person name="Bhattacharya S.S."/>
            <person name="Shirouzu T."/>
            <person name="Yoshinaga Y."/>
            <person name="Martin F.M."/>
            <person name="Grigoriev I.V."/>
            <person name="Hibbett D.S."/>
        </authorList>
    </citation>
    <scope>NUCLEOTIDE SEQUENCE [LARGE SCALE GENOMIC DNA]</scope>
    <source>
        <strain evidence="3 4">HHB12733</strain>
    </source>
</reference>
<proteinExistence type="predicted"/>
<dbReference type="PROSITE" id="PS50294">
    <property type="entry name" value="WD_REPEATS_REGION"/>
    <property type="match status" value="1"/>
</dbReference>
<dbReference type="InterPro" id="IPR015943">
    <property type="entry name" value="WD40/YVTN_repeat-like_dom_sf"/>
</dbReference>
<dbReference type="SMART" id="SM00320">
    <property type="entry name" value="WD40"/>
    <property type="match status" value="5"/>
</dbReference>
<accession>A0A165C567</accession>
<dbReference type="Proteomes" id="UP000076842">
    <property type="component" value="Unassembled WGS sequence"/>
</dbReference>
<dbReference type="InParanoid" id="A0A165C567"/>
<name>A0A165C567_9BASI</name>
<dbReference type="STRING" id="1353952.A0A165C567"/>
<evidence type="ECO:0000256" key="2">
    <source>
        <dbReference type="SAM" id="MobiDB-lite"/>
    </source>
</evidence>
<protein>
    <submittedName>
        <fullName evidence="3">WD40 repeat-like protein</fullName>
    </submittedName>
</protein>
<dbReference type="OrthoDB" id="10251381at2759"/>
<evidence type="ECO:0000313" key="3">
    <source>
        <dbReference type="EMBL" id="KZT50254.1"/>
    </source>
</evidence>
<keyword evidence="1" id="KW-0853">WD repeat</keyword>
<feature type="repeat" description="WD" evidence="1">
    <location>
        <begin position="159"/>
        <end position="191"/>
    </location>
</feature>
<sequence>MPGHILTGAYDNTVRIYSEGQELLHTLRSHTGAVTGLAAFNAPGEYGLGEGQVVASSSHDRSVHLHYIPTTGEPTLLTTLHTSPAQVSSVAVNAQGSSLVTATWDGLVGLFNTSLPTSHELPAEEDAESSRKKRRKLAPTATEGEEAREVFRKAPELVLRGHQGKVSKAVWDLDGRSVFSAGWDFTVRQWDAGTGVQGVVKTTPDRVHLTLGRMAGTAPLLATGTSDRSVCIFDLRAPTTVQLTLPHSSPVPSVVPHPTAPHLLTSATLSGVLQIWDLRAPRESLVRVQREGGKCLCVDWKVRGEGGEGLWATGGEDRKVQVWRTGTGGAGTTVGATAVGVERVQGTDVDGARPAAVAATA</sequence>
<dbReference type="Gene3D" id="2.130.10.10">
    <property type="entry name" value="YVTN repeat-like/Quinoprotein amine dehydrogenase"/>
    <property type="match status" value="1"/>
</dbReference>
<feature type="region of interest" description="Disordered" evidence="2">
    <location>
        <begin position="115"/>
        <end position="148"/>
    </location>
</feature>
<evidence type="ECO:0000256" key="1">
    <source>
        <dbReference type="PROSITE-ProRule" id="PRU00221"/>
    </source>
</evidence>
<dbReference type="SUPFAM" id="SSF50978">
    <property type="entry name" value="WD40 repeat-like"/>
    <property type="match status" value="1"/>
</dbReference>
<dbReference type="InterPro" id="IPR001680">
    <property type="entry name" value="WD40_rpt"/>
</dbReference>
<dbReference type="PROSITE" id="PS50082">
    <property type="entry name" value="WD_REPEATS_2"/>
    <property type="match status" value="1"/>
</dbReference>
<dbReference type="PANTHER" id="PTHR19855">
    <property type="entry name" value="WD40 REPEAT PROTEIN 12, 37"/>
    <property type="match status" value="1"/>
</dbReference>
<dbReference type="EMBL" id="KV424201">
    <property type="protein sequence ID" value="KZT50254.1"/>
    <property type="molecule type" value="Genomic_DNA"/>
</dbReference>
<dbReference type="AlphaFoldDB" id="A0A165C567"/>
<keyword evidence="4" id="KW-1185">Reference proteome</keyword>
<evidence type="ECO:0000313" key="4">
    <source>
        <dbReference type="Proteomes" id="UP000076842"/>
    </source>
</evidence>